<dbReference type="InterPro" id="IPR012903">
    <property type="entry name" value="Nif11"/>
</dbReference>
<comment type="caution">
    <text evidence="2">The sequence shown here is derived from an EMBL/GenBank/DDBJ whole genome shotgun (WGS) entry which is preliminary data.</text>
</comment>
<dbReference type="OrthoDB" id="9182086at2"/>
<reference evidence="2 3" key="1">
    <citation type="submission" date="2018-05" db="EMBL/GenBank/DDBJ databases">
        <title>Genomic Encyclopedia of Type Strains, Phase IV (KMG-IV): sequencing the most valuable type-strain genomes for metagenomic binning, comparative biology and taxonomic classification.</title>
        <authorList>
            <person name="Goeker M."/>
        </authorList>
    </citation>
    <scope>NUCLEOTIDE SEQUENCE [LARGE SCALE GENOMIC DNA]</scope>
    <source>
        <strain evidence="2 3">DSM 23606</strain>
    </source>
</reference>
<name>A0A317MRG2_9GAMM</name>
<proteinExistence type="predicted"/>
<protein>
    <submittedName>
        <fullName evidence="2">Putative ribosomally synthesized peptide with nif11-like leader</fullName>
    </submittedName>
</protein>
<organism evidence="2 3">
    <name type="scientific">Plasticicumulans acidivorans</name>
    <dbReference type="NCBI Taxonomy" id="886464"/>
    <lineage>
        <taxon>Bacteria</taxon>
        <taxon>Pseudomonadati</taxon>
        <taxon>Pseudomonadota</taxon>
        <taxon>Gammaproteobacteria</taxon>
        <taxon>Candidatus Competibacteraceae</taxon>
        <taxon>Plasticicumulans</taxon>
    </lineage>
</organism>
<dbReference type="EMBL" id="QGTJ01000013">
    <property type="protein sequence ID" value="PWV58911.1"/>
    <property type="molecule type" value="Genomic_DNA"/>
</dbReference>
<dbReference type="Pfam" id="PF07862">
    <property type="entry name" value="Nif11"/>
    <property type="match status" value="1"/>
</dbReference>
<accession>A0A317MRG2</accession>
<feature type="domain" description="Nif11" evidence="1">
    <location>
        <begin position="1"/>
        <end position="48"/>
    </location>
</feature>
<keyword evidence="3" id="KW-1185">Reference proteome</keyword>
<evidence type="ECO:0000313" key="2">
    <source>
        <dbReference type="EMBL" id="PWV58911.1"/>
    </source>
</evidence>
<dbReference type="InterPro" id="IPR022516">
    <property type="entry name" value="CHP03798_Ocin"/>
</dbReference>
<evidence type="ECO:0000313" key="3">
    <source>
        <dbReference type="Proteomes" id="UP000246569"/>
    </source>
</evidence>
<dbReference type="Proteomes" id="UP000246569">
    <property type="component" value="Unassembled WGS sequence"/>
</dbReference>
<evidence type="ECO:0000259" key="1">
    <source>
        <dbReference type="Pfam" id="PF07862"/>
    </source>
</evidence>
<sequence length="72" mass="8141">MSIKDIRAFSDKAKTDTELGEKLKSCQKLRELLTLARESGFELDEVELYPPNEPQFSADQLSEKLGKALLRA</sequence>
<dbReference type="AlphaFoldDB" id="A0A317MRG2"/>
<dbReference type="NCBIfam" id="TIGR03798">
    <property type="entry name" value="leader_Nif11"/>
    <property type="match status" value="1"/>
</dbReference>
<gene>
    <name evidence="2" type="ORF">C7443_11392</name>
</gene>
<dbReference type="RefSeq" id="WP_110020165.1">
    <property type="nucleotide sequence ID" value="NZ_QGTJ01000013.1"/>
</dbReference>